<reference evidence="1" key="2">
    <citation type="submission" date="2015-06" db="UniProtKB">
        <authorList>
            <consortium name="EnsemblPlants"/>
        </authorList>
    </citation>
    <scope>IDENTIFICATION</scope>
</reference>
<dbReference type="HOGENOM" id="CLU_1186646_0_0_1"/>
<evidence type="ECO:0000313" key="1">
    <source>
        <dbReference type="EnsemblPlants" id="ORUFI07G01430.1"/>
    </source>
</evidence>
<protein>
    <submittedName>
        <fullName evidence="1">Uncharacterized protein</fullName>
    </submittedName>
</protein>
<name>A0A0E0Q3I9_ORYRU</name>
<proteinExistence type="predicted"/>
<dbReference type="AlphaFoldDB" id="A0A0E0Q3I9"/>
<keyword evidence="2" id="KW-1185">Reference proteome</keyword>
<organism evidence="1 2">
    <name type="scientific">Oryza rufipogon</name>
    <name type="common">Brownbeard rice</name>
    <name type="synonym">Asian wild rice</name>
    <dbReference type="NCBI Taxonomy" id="4529"/>
    <lineage>
        <taxon>Eukaryota</taxon>
        <taxon>Viridiplantae</taxon>
        <taxon>Streptophyta</taxon>
        <taxon>Embryophyta</taxon>
        <taxon>Tracheophyta</taxon>
        <taxon>Spermatophyta</taxon>
        <taxon>Magnoliopsida</taxon>
        <taxon>Liliopsida</taxon>
        <taxon>Poales</taxon>
        <taxon>Poaceae</taxon>
        <taxon>BOP clade</taxon>
        <taxon>Oryzoideae</taxon>
        <taxon>Oryzeae</taxon>
        <taxon>Oryzinae</taxon>
        <taxon>Oryza</taxon>
    </lineage>
</organism>
<sequence>MEHEKKNGNLPSPAQATLLERNHHDGRGTNQGNVSVIPRLLLAIDHLYCRTLSCRQKCFTSKKVPDKRVKEQVTASASASPLNRTAVTKIKLVARGEETEPYLDLARRGRREEAAAFFPLRIAGSPHKHACMVAAHSGSNSGIGSRKETPLWHRLAPPIHEWARPRCGPFGGRAIPVWRRRGPCNIFVTVKLLLTIDHLYCKTLSGRQKWTNLSPKQNSNKLSWTKQIAGCDET</sequence>
<dbReference type="Proteomes" id="UP000008022">
    <property type="component" value="Unassembled WGS sequence"/>
</dbReference>
<dbReference type="EnsemblPlants" id="ORUFI07G01430.1">
    <property type="protein sequence ID" value="ORUFI07G01430.1"/>
    <property type="gene ID" value="ORUFI07G01430"/>
</dbReference>
<evidence type="ECO:0000313" key="2">
    <source>
        <dbReference type="Proteomes" id="UP000008022"/>
    </source>
</evidence>
<reference evidence="2" key="1">
    <citation type="submission" date="2013-06" db="EMBL/GenBank/DDBJ databases">
        <authorList>
            <person name="Zhao Q."/>
        </authorList>
    </citation>
    <scope>NUCLEOTIDE SEQUENCE</scope>
    <source>
        <strain evidence="2">cv. W1943</strain>
    </source>
</reference>
<accession>A0A0E0Q3I9</accession>
<dbReference type="Gramene" id="ORUFI07G01430.1">
    <property type="protein sequence ID" value="ORUFI07G01430.1"/>
    <property type="gene ID" value="ORUFI07G01430"/>
</dbReference>